<sequence length="413" mass="46319">MLVFETSGININLDVARNTKSFGLVFFQKPTQFSPLGKVNSHMNKSFQLQLPVFGLFLALFMACGNSPAVKNETNESLPAETEEEVAVFSAKSELATFAGGCFWCVEAPFEGLDGVISVVSGYSGGKEKNPTYGEVSSGKTSHRESVQITFDPEVISYAELVDIFWQTYDPTDVGGSFYDRGSQYESAIFYHDAEQKKVAEASKERLDKSGRFKKPIATPIIKYTNFYAAEDYHQDYYKKNPKEYYAYRNGSGRDAFIKAHWPELSEKKYTAPSKAELKKTLTALQYEVTMEDETEYAFQNEYNGNKEEGIYVCIVSGAPLFSSKDKYESGSGWPSFTKPIDARIIDKPIDRTLGMTRVEVRSKLGGSHLGHVFYDGPEPTGLRYCMNSAAMKFIPKSEMEAQGYGEFLWLVD</sequence>
<comment type="catalytic activity">
    <reaction evidence="6 7">
        <text>[thioredoxin]-disulfide + L-methionine + H2O = L-methionine (S)-S-oxide + [thioredoxin]-dithiol</text>
        <dbReference type="Rhea" id="RHEA:19993"/>
        <dbReference type="Rhea" id="RHEA-COMP:10698"/>
        <dbReference type="Rhea" id="RHEA-COMP:10700"/>
        <dbReference type="ChEBI" id="CHEBI:15377"/>
        <dbReference type="ChEBI" id="CHEBI:29950"/>
        <dbReference type="ChEBI" id="CHEBI:50058"/>
        <dbReference type="ChEBI" id="CHEBI:57844"/>
        <dbReference type="ChEBI" id="CHEBI:58772"/>
        <dbReference type="EC" id="1.8.4.11"/>
    </reaction>
</comment>
<comment type="caution">
    <text evidence="9">The sequence shown here is derived from an EMBL/GenBank/DDBJ whole genome shotgun (WGS) entry which is preliminary data.</text>
</comment>
<feature type="domain" description="MsrB" evidence="8">
    <location>
        <begin position="275"/>
        <end position="397"/>
    </location>
</feature>
<comment type="similarity">
    <text evidence="7">Belongs to the MsrA Met sulfoxide reductase family.</text>
</comment>
<dbReference type="PANTHER" id="PTHR43774:SF1">
    <property type="entry name" value="PEPTIDE METHIONINE SULFOXIDE REDUCTASE MSRA 2"/>
    <property type="match status" value="1"/>
</dbReference>
<name>A0ABQ6PYP1_9BACT</name>
<dbReference type="Proteomes" id="UP001307705">
    <property type="component" value="Unassembled WGS sequence"/>
</dbReference>
<evidence type="ECO:0000259" key="8">
    <source>
        <dbReference type="PROSITE" id="PS51790"/>
    </source>
</evidence>
<comment type="catalytic activity">
    <reaction evidence="5">
        <text>L-methionyl-[protein] + [thioredoxin]-disulfide + H2O = L-methionyl-(R)-S-oxide-[protein] + [thioredoxin]-dithiol</text>
        <dbReference type="Rhea" id="RHEA:24164"/>
        <dbReference type="Rhea" id="RHEA-COMP:10698"/>
        <dbReference type="Rhea" id="RHEA-COMP:10700"/>
        <dbReference type="Rhea" id="RHEA-COMP:12313"/>
        <dbReference type="Rhea" id="RHEA-COMP:12314"/>
        <dbReference type="ChEBI" id="CHEBI:15377"/>
        <dbReference type="ChEBI" id="CHEBI:16044"/>
        <dbReference type="ChEBI" id="CHEBI:29950"/>
        <dbReference type="ChEBI" id="CHEBI:45764"/>
        <dbReference type="ChEBI" id="CHEBI:50058"/>
        <dbReference type="EC" id="1.8.4.12"/>
    </reaction>
</comment>
<evidence type="ECO:0000313" key="9">
    <source>
        <dbReference type="EMBL" id="GMQ32410.1"/>
    </source>
</evidence>
<dbReference type="Pfam" id="PF01641">
    <property type="entry name" value="SelR"/>
    <property type="match status" value="1"/>
</dbReference>
<dbReference type="EC" id="1.8.4.11" evidence="7"/>
<dbReference type="EMBL" id="BTPE01000002">
    <property type="protein sequence ID" value="GMQ32410.1"/>
    <property type="molecule type" value="Genomic_DNA"/>
</dbReference>
<feature type="active site" evidence="7">
    <location>
        <position position="102"/>
    </location>
</feature>
<dbReference type="SUPFAM" id="SSF55068">
    <property type="entry name" value="Peptide methionine sulfoxide reductase"/>
    <property type="match status" value="1"/>
</dbReference>
<evidence type="ECO:0000313" key="10">
    <source>
        <dbReference type="Proteomes" id="UP001307705"/>
    </source>
</evidence>
<dbReference type="NCBIfam" id="TIGR00357">
    <property type="entry name" value="peptide-methionine (R)-S-oxide reductase MsrB"/>
    <property type="match status" value="1"/>
</dbReference>
<keyword evidence="10" id="KW-1185">Reference proteome</keyword>
<dbReference type="InterPro" id="IPR002569">
    <property type="entry name" value="Met_Sox_Rdtase_MsrA_dom"/>
</dbReference>
<evidence type="ECO:0000256" key="3">
    <source>
        <dbReference type="ARBA" id="ARBA00024679"/>
    </source>
</evidence>
<keyword evidence="2" id="KW-0511">Multifunctional enzyme</keyword>
<dbReference type="Pfam" id="PF01625">
    <property type="entry name" value="PMSR"/>
    <property type="match status" value="1"/>
</dbReference>
<dbReference type="PANTHER" id="PTHR43774">
    <property type="entry name" value="PEPTIDE METHIONINE SULFOXIDE REDUCTASE"/>
    <property type="match status" value="1"/>
</dbReference>
<evidence type="ECO:0000256" key="6">
    <source>
        <dbReference type="ARBA" id="ARBA00048782"/>
    </source>
</evidence>
<evidence type="ECO:0000256" key="2">
    <source>
        <dbReference type="ARBA" id="ARBA00023268"/>
    </source>
</evidence>
<evidence type="ECO:0000256" key="4">
    <source>
        <dbReference type="ARBA" id="ARBA00047806"/>
    </source>
</evidence>
<dbReference type="SUPFAM" id="SSF51316">
    <property type="entry name" value="Mss4-like"/>
    <property type="match status" value="1"/>
</dbReference>
<dbReference type="InterPro" id="IPR002579">
    <property type="entry name" value="Met_Sox_Rdtase_MsrB_dom"/>
</dbReference>
<comment type="catalytic activity">
    <reaction evidence="4 7">
        <text>L-methionyl-[protein] + [thioredoxin]-disulfide + H2O = L-methionyl-(S)-S-oxide-[protein] + [thioredoxin]-dithiol</text>
        <dbReference type="Rhea" id="RHEA:14217"/>
        <dbReference type="Rhea" id="RHEA-COMP:10698"/>
        <dbReference type="Rhea" id="RHEA-COMP:10700"/>
        <dbReference type="Rhea" id="RHEA-COMP:12313"/>
        <dbReference type="Rhea" id="RHEA-COMP:12315"/>
        <dbReference type="ChEBI" id="CHEBI:15377"/>
        <dbReference type="ChEBI" id="CHEBI:16044"/>
        <dbReference type="ChEBI" id="CHEBI:29950"/>
        <dbReference type="ChEBI" id="CHEBI:44120"/>
        <dbReference type="ChEBI" id="CHEBI:50058"/>
        <dbReference type="EC" id="1.8.4.11"/>
    </reaction>
</comment>
<accession>A0ABQ6PYP1</accession>
<dbReference type="HAMAP" id="MF_01401">
    <property type="entry name" value="MsrA"/>
    <property type="match status" value="1"/>
</dbReference>
<organism evidence="9 10">
    <name type="scientific">Algoriphagus taiwanensis</name>
    <dbReference type="NCBI Taxonomy" id="1445656"/>
    <lineage>
        <taxon>Bacteria</taxon>
        <taxon>Pseudomonadati</taxon>
        <taxon>Bacteroidota</taxon>
        <taxon>Cytophagia</taxon>
        <taxon>Cytophagales</taxon>
        <taxon>Cyclobacteriaceae</taxon>
        <taxon>Algoriphagus</taxon>
    </lineage>
</organism>
<comment type="function">
    <text evidence="3 7">Has an important function as a repair enzyme for proteins that have been inactivated by oxidation. Catalyzes the reversible oxidation-reduction of methionine sulfoxide in proteins to methionine.</text>
</comment>
<dbReference type="InterPro" id="IPR011057">
    <property type="entry name" value="Mss4-like_sf"/>
</dbReference>
<gene>
    <name evidence="9" type="primary">msrB_1</name>
    <name evidence="7" type="synonym">msrA</name>
    <name evidence="9" type="ORF">Ataiwa_06820</name>
</gene>
<protein>
    <recommendedName>
        <fullName evidence="7">Peptide methionine sulfoxide reductase MsrA</fullName>
        <shortName evidence="7">Protein-methionine-S-oxide reductase</shortName>
        <ecNumber evidence="7">1.8.4.11</ecNumber>
    </recommendedName>
    <alternativeName>
        <fullName evidence="7">Peptide-methionine (S)-S-oxide reductase</fullName>
        <shortName evidence="7">Peptide Met(O) reductase</shortName>
    </alternativeName>
</protein>
<dbReference type="PROSITE" id="PS51790">
    <property type="entry name" value="MSRB"/>
    <property type="match status" value="1"/>
</dbReference>
<dbReference type="Gene3D" id="2.170.150.20">
    <property type="entry name" value="Peptide methionine sulfoxide reductase"/>
    <property type="match status" value="1"/>
</dbReference>
<evidence type="ECO:0000256" key="7">
    <source>
        <dbReference type="HAMAP-Rule" id="MF_01401"/>
    </source>
</evidence>
<dbReference type="InterPro" id="IPR036509">
    <property type="entry name" value="Met_Sox_Rdtase_MsrA_sf"/>
</dbReference>
<dbReference type="Gene3D" id="3.30.1060.10">
    <property type="entry name" value="Peptide methionine sulphoxide reductase MsrA"/>
    <property type="match status" value="1"/>
</dbReference>
<keyword evidence="1 7" id="KW-0560">Oxidoreductase</keyword>
<evidence type="ECO:0000256" key="1">
    <source>
        <dbReference type="ARBA" id="ARBA00023002"/>
    </source>
</evidence>
<reference evidence="9 10" key="1">
    <citation type="submission" date="2023-08" db="EMBL/GenBank/DDBJ databases">
        <title>Draft genome sequence of Algoriphagus taiwanensis.</title>
        <authorList>
            <person name="Takatani N."/>
            <person name="Hosokawa M."/>
            <person name="Sawabe T."/>
        </authorList>
    </citation>
    <scope>NUCLEOTIDE SEQUENCE [LARGE SCALE GENOMIC DNA]</scope>
    <source>
        <strain evidence="9 10">JCM 19755</strain>
    </source>
</reference>
<dbReference type="NCBIfam" id="TIGR00401">
    <property type="entry name" value="msrA"/>
    <property type="match status" value="1"/>
</dbReference>
<evidence type="ECO:0000256" key="5">
    <source>
        <dbReference type="ARBA" id="ARBA00048488"/>
    </source>
</evidence>
<proteinExistence type="inferred from homology"/>